<dbReference type="RefSeq" id="WP_149403640.1">
    <property type="nucleotide sequence ID" value="NZ_BIXY01000082.1"/>
</dbReference>
<dbReference type="InterPro" id="IPR028090">
    <property type="entry name" value="JAB_dom_prok"/>
</dbReference>
<dbReference type="GO" id="GO:0006508">
    <property type="term" value="P:proteolysis"/>
    <property type="evidence" value="ECO:0007669"/>
    <property type="project" value="UniProtKB-KW"/>
</dbReference>
<gene>
    <name evidence="7" type="ORF">KDI_43340</name>
</gene>
<dbReference type="InterPro" id="IPR051929">
    <property type="entry name" value="VirAsm_ModProt"/>
</dbReference>
<comment type="caution">
    <text evidence="7">The sequence shown here is derived from an EMBL/GenBank/DDBJ whole genome shotgun (WGS) entry which is preliminary data.</text>
</comment>
<feature type="domain" description="JAB1/MPN/MOV34 metalloenzyme" evidence="6">
    <location>
        <begin position="10"/>
        <end position="139"/>
    </location>
</feature>
<keyword evidence="4" id="KW-0862">Zinc</keyword>
<keyword evidence="2" id="KW-0479">Metal-binding</keyword>
<evidence type="ECO:0000256" key="4">
    <source>
        <dbReference type="ARBA" id="ARBA00022833"/>
    </source>
</evidence>
<dbReference type="SMART" id="SM00232">
    <property type="entry name" value="JAB_MPN"/>
    <property type="match status" value="1"/>
</dbReference>
<evidence type="ECO:0000256" key="5">
    <source>
        <dbReference type="ARBA" id="ARBA00023049"/>
    </source>
</evidence>
<dbReference type="SUPFAM" id="SSF102712">
    <property type="entry name" value="JAB1/MPN domain"/>
    <property type="match status" value="1"/>
</dbReference>
<keyword evidence="8" id="KW-1185">Reference proteome</keyword>
<dbReference type="PANTHER" id="PTHR34858:SF1">
    <property type="entry name" value="CYSO-CYSTEINE PEPTIDASE"/>
    <property type="match status" value="1"/>
</dbReference>
<dbReference type="Pfam" id="PF14464">
    <property type="entry name" value="Prok-JAB"/>
    <property type="match status" value="1"/>
</dbReference>
<dbReference type="GO" id="GO:0008270">
    <property type="term" value="F:zinc ion binding"/>
    <property type="evidence" value="ECO:0007669"/>
    <property type="project" value="TreeGrafter"/>
</dbReference>
<evidence type="ECO:0000256" key="2">
    <source>
        <dbReference type="ARBA" id="ARBA00022723"/>
    </source>
</evidence>
<evidence type="ECO:0000259" key="6">
    <source>
        <dbReference type="SMART" id="SM00232"/>
    </source>
</evidence>
<proteinExistence type="predicted"/>
<dbReference type="AlphaFoldDB" id="A0A5A5TGR9"/>
<dbReference type="Proteomes" id="UP000322530">
    <property type="component" value="Unassembled WGS sequence"/>
</dbReference>
<keyword evidence="3" id="KW-0378">Hydrolase</keyword>
<sequence>MKQFSDARPRLVLGKRAQQALFTDISQRAQIEACGILLGAMDADGNWWIEEARALTNTADSPVYFEFDPAELLEAELAYPGQIMGVYHSHPTGFPRASNTDRANMQRVNQQEGIAWAWLIISGPFDADFQKRAHGTIATAPLIAYFHPDNHDLQRIPLILSEDDAPLPPTK</sequence>
<evidence type="ECO:0000313" key="7">
    <source>
        <dbReference type="EMBL" id="GCF10770.1"/>
    </source>
</evidence>
<dbReference type="EMBL" id="BIXY01000082">
    <property type="protein sequence ID" value="GCF10770.1"/>
    <property type="molecule type" value="Genomic_DNA"/>
</dbReference>
<accession>A0A5A5TGR9</accession>
<evidence type="ECO:0000256" key="1">
    <source>
        <dbReference type="ARBA" id="ARBA00022670"/>
    </source>
</evidence>
<name>A0A5A5TGR9_9CHLR</name>
<evidence type="ECO:0000313" key="8">
    <source>
        <dbReference type="Proteomes" id="UP000322530"/>
    </source>
</evidence>
<keyword evidence="5" id="KW-0482">Metalloprotease</keyword>
<reference evidence="7 8" key="1">
    <citation type="submission" date="2019-01" db="EMBL/GenBank/DDBJ databases">
        <title>Draft genome sequence of Dictyobacter sp. Uno17.</title>
        <authorList>
            <person name="Wang C.M."/>
            <person name="Zheng Y."/>
            <person name="Sakai Y."/>
            <person name="Abe K."/>
            <person name="Yokota A."/>
            <person name="Yabe S."/>
        </authorList>
    </citation>
    <scope>NUCLEOTIDE SEQUENCE [LARGE SCALE GENOMIC DNA]</scope>
    <source>
        <strain evidence="7 8">Uno17</strain>
    </source>
</reference>
<evidence type="ECO:0000256" key="3">
    <source>
        <dbReference type="ARBA" id="ARBA00022801"/>
    </source>
</evidence>
<keyword evidence="1" id="KW-0645">Protease</keyword>
<protein>
    <recommendedName>
        <fullName evidence="6">JAB1/MPN/MOV34 metalloenzyme domain-containing protein</fullName>
    </recommendedName>
</protein>
<dbReference type="GO" id="GO:0008235">
    <property type="term" value="F:metalloexopeptidase activity"/>
    <property type="evidence" value="ECO:0007669"/>
    <property type="project" value="TreeGrafter"/>
</dbReference>
<dbReference type="Gene3D" id="3.40.140.10">
    <property type="entry name" value="Cytidine Deaminase, domain 2"/>
    <property type="match status" value="1"/>
</dbReference>
<dbReference type="PANTHER" id="PTHR34858">
    <property type="entry name" value="CYSO-CYSTEINE PEPTIDASE"/>
    <property type="match status" value="1"/>
</dbReference>
<dbReference type="OrthoDB" id="9802958at2"/>
<organism evidence="7 8">
    <name type="scientific">Dictyobacter arantiisoli</name>
    <dbReference type="NCBI Taxonomy" id="2014874"/>
    <lineage>
        <taxon>Bacteria</taxon>
        <taxon>Bacillati</taxon>
        <taxon>Chloroflexota</taxon>
        <taxon>Ktedonobacteria</taxon>
        <taxon>Ktedonobacterales</taxon>
        <taxon>Dictyobacteraceae</taxon>
        <taxon>Dictyobacter</taxon>
    </lineage>
</organism>
<dbReference type="InterPro" id="IPR000555">
    <property type="entry name" value="JAMM/MPN+_dom"/>
</dbReference>